<dbReference type="EMBL" id="JAPJZI010000001">
    <property type="protein sequence ID" value="MDA5397496.1"/>
    <property type="molecule type" value="Genomic_DNA"/>
</dbReference>
<evidence type="ECO:0000313" key="3">
    <source>
        <dbReference type="EMBL" id="MDA5397496.1"/>
    </source>
</evidence>
<dbReference type="Gene3D" id="3.30.9.10">
    <property type="entry name" value="D-Amino Acid Oxidase, subunit A, domain 2"/>
    <property type="match status" value="1"/>
</dbReference>
<dbReference type="GO" id="GO:0005737">
    <property type="term" value="C:cytoplasm"/>
    <property type="evidence" value="ECO:0007669"/>
    <property type="project" value="TreeGrafter"/>
</dbReference>
<reference evidence="3" key="1">
    <citation type="submission" date="2022-11" db="EMBL/GenBank/DDBJ databases">
        <title>Draft genome sequence of Hoeflea poritis E7-10 and Hoeflea prorocentri PM5-8, separated from scleractinian coral Porites lutea and marine dinoflagellate.</title>
        <authorList>
            <person name="Zhang G."/>
            <person name="Wei Q."/>
            <person name="Cai L."/>
        </authorList>
    </citation>
    <scope>NUCLEOTIDE SEQUENCE</scope>
    <source>
        <strain evidence="3">PM5-8</strain>
    </source>
</reference>
<feature type="domain" description="FAD dependent oxidoreductase" evidence="2">
    <location>
        <begin position="27"/>
        <end position="412"/>
    </location>
</feature>
<dbReference type="InterPro" id="IPR036188">
    <property type="entry name" value="FAD/NAD-bd_sf"/>
</dbReference>
<gene>
    <name evidence="3" type="ORF">OQ273_02820</name>
</gene>
<dbReference type="AlphaFoldDB" id="A0A9X3ZGE3"/>
<dbReference type="Pfam" id="PF01266">
    <property type="entry name" value="DAO"/>
    <property type="match status" value="1"/>
</dbReference>
<dbReference type="InterPro" id="IPR006076">
    <property type="entry name" value="FAD-dep_OxRdtase"/>
</dbReference>
<dbReference type="RefSeq" id="WP_267988957.1">
    <property type="nucleotide sequence ID" value="NZ_JAPJZI010000001.1"/>
</dbReference>
<dbReference type="SUPFAM" id="SSF51905">
    <property type="entry name" value="FAD/NAD(P)-binding domain"/>
    <property type="match status" value="1"/>
</dbReference>
<evidence type="ECO:0000313" key="4">
    <source>
        <dbReference type="Proteomes" id="UP001151234"/>
    </source>
</evidence>
<name>A0A9X3ZGE3_9HYPH</name>
<accession>A0A9X3ZGE3</accession>
<keyword evidence="4" id="KW-1185">Reference proteome</keyword>
<dbReference type="Proteomes" id="UP001151234">
    <property type="component" value="Unassembled WGS sequence"/>
</dbReference>
<organism evidence="3 4">
    <name type="scientific">Hoeflea prorocentri</name>
    <dbReference type="NCBI Taxonomy" id="1922333"/>
    <lineage>
        <taxon>Bacteria</taxon>
        <taxon>Pseudomonadati</taxon>
        <taxon>Pseudomonadota</taxon>
        <taxon>Alphaproteobacteria</taxon>
        <taxon>Hyphomicrobiales</taxon>
        <taxon>Rhizobiaceae</taxon>
        <taxon>Hoeflea</taxon>
    </lineage>
</organism>
<keyword evidence="1" id="KW-0560">Oxidoreductase</keyword>
<evidence type="ECO:0000256" key="1">
    <source>
        <dbReference type="ARBA" id="ARBA00023002"/>
    </source>
</evidence>
<dbReference type="PANTHER" id="PTHR13847">
    <property type="entry name" value="SARCOSINE DEHYDROGENASE-RELATED"/>
    <property type="match status" value="1"/>
</dbReference>
<dbReference type="Gene3D" id="3.50.50.60">
    <property type="entry name" value="FAD/NAD(P)-binding domain"/>
    <property type="match status" value="2"/>
</dbReference>
<dbReference type="GO" id="GO:0016491">
    <property type="term" value="F:oxidoreductase activity"/>
    <property type="evidence" value="ECO:0007669"/>
    <property type="project" value="UniProtKB-KW"/>
</dbReference>
<comment type="caution">
    <text evidence="3">The sequence shown here is derived from an EMBL/GenBank/DDBJ whole genome shotgun (WGS) entry which is preliminary data.</text>
</comment>
<proteinExistence type="predicted"/>
<sequence>MLRKADTTDFCTDTCRTLFLQALDLKTAIVGAGIVGSAIGFRLAGSGHDVTFFDPAAGKRSTSYGNAGHIGTASVVPWASPENLSSAFRNHADPTHPLTLRLVDLLGQPRWLARFLWACRRSSASQAMHALASILSVSDDWLNLLLKDANVEKLREKKGLLHVYLSEETARGARDALSRRRDMGIAVTDLRTDELFELEPGLIESASRSGVVGATLFPDVAQITSPQALLEAFRKGSMAGICAETVVDVTAGSAGVMIKTDLDEHAFDAVVIAAGLGSASLARPHGARVPLIAERGYHEQYDVPARFRRSALLVDMRVVASPMREGVRLTTGAEFTRSSRKPDFDRIAPVLDKAKPFLGIADNKPNLWSGDRPSTPDSMPVIGAAPSSNRVFLAYGHGHLGLTMAAVTAEIARAHFHNEMSPISLAPFRPDR</sequence>
<evidence type="ECO:0000259" key="2">
    <source>
        <dbReference type="Pfam" id="PF01266"/>
    </source>
</evidence>
<protein>
    <submittedName>
        <fullName evidence="3">FAD-dependent oxidoreductase</fullName>
    </submittedName>
</protein>
<dbReference type="PANTHER" id="PTHR13847:SF289">
    <property type="entry name" value="GLYCINE OXIDASE"/>
    <property type="match status" value="1"/>
</dbReference>